<organism evidence="2 3">
    <name type="scientific">Brevibacterium samyangense</name>
    <dbReference type="NCBI Taxonomy" id="366888"/>
    <lineage>
        <taxon>Bacteria</taxon>
        <taxon>Bacillati</taxon>
        <taxon>Actinomycetota</taxon>
        <taxon>Actinomycetes</taxon>
        <taxon>Micrococcales</taxon>
        <taxon>Brevibacteriaceae</taxon>
        <taxon>Brevibacterium</taxon>
    </lineage>
</organism>
<evidence type="ECO:0000313" key="3">
    <source>
        <dbReference type="Proteomes" id="UP001500755"/>
    </source>
</evidence>
<keyword evidence="2" id="KW-0547">Nucleotide-binding</keyword>
<dbReference type="GO" id="GO:0005524">
    <property type="term" value="F:ATP binding"/>
    <property type="evidence" value="ECO:0007669"/>
    <property type="project" value="UniProtKB-KW"/>
</dbReference>
<comment type="caution">
    <text evidence="2">The sequence shown here is derived from an EMBL/GenBank/DDBJ whole genome shotgun (WGS) entry which is preliminary data.</text>
</comment>
<keyword evidence="3" id="KW-1185">Reference proteome</keyword>
<evidence type="ECO:0000256" key="1">
    <source>
        <dbReference type="SAM" id="MobiDB-lite"/>
    </source>
</evidence>
<sequence>MTEIDTGAPANTESKSTAAALVDMALERYQFGVTDTGDPYALPLPGGHVVRMLRGGRSSLRAELAKAYRAQHGKIASQSALADAMLALEGEAQEAPPRPVHLRVAEHAGDVWIDLGTVNEEAVRISPHGWEIVDRNVPVLFRRTALTGELPTPKRGGNLNELWSILNVAENDRPLVLAWLVSALGDPTIPHPVLALLGEQGTGKSSASRTVVNLVDPSPVPLRKAPKDAEGWVTAAASSWVVGLDNLSDVKDWLSDSLCRAATGDGDVRRQLYTDGGVAVFSFRRAIVLNGIDMGAMRGDLAERTILVDLDVIAEDERRTERELSGAWAEAWPGILGSLLDEVSAVLRERPSTHLSSSPRMADFALIVATLDRIHGTKALERYAEQARSMAADALAGDPFLTSLAEYGQAWHGQSASELHKEIAAPDDHGRVRVGMPRTPTGVTTLLKRTAPSLRSQGWSIEHEKDRRGTIRWTITPPRSDREGRNQAPATPATHAVNAGDAGVAGGNSSPSQADAGTAGVAGDVSLPSQDDPFDRARSFDLYDVHPTHDDIVATSPFSGGAA</sequence>
<feature type="region of interest" description="Disordered" evidence="1">
    <location>
        <begin position="454"/>
        <end position="538"/>
    </location>
</feature>
<evidence type="ECO:0000313" key="2">
    <source>
        <dbReference type="EMBL" id="GAA2015430.1"/>
    </source>
</evidence>
<accession>A0ABN2TNM9</accession>
<reference evidence="2 3" key="1">
    <citation type="journal article" date="2019" name="Int. J. Syst. Evol. Microbiol.">
        <title>The Global Catalogue of Microorganisms (GCM) 10K type strain sequencing project: providing services to taxonomists for standard genome sequencing and annotation.</title>
        <authorList>
            <consortium name="The Broad Institute Genomics Platform"/>
            <consortium name="The Broad Institute Genome Sequencing Center for Infectious Disease"/>
            <person name="Wu L."/>
            <person name="Ma J."/>
        </authorList>
    </citation>
    <scope>NUCLEOTIDE SEQUENCE [LARGE SCALE GENOMIC DNA]</scope>
    <source>
        <strain evidence="2 3">JCM 14546</strain>
    </source>
</reference>
<name>A0ABN2TNM9_9MICO</name>
<gene>
    <name evidence="2" type="ORF">GCM10009755_29000</name>
</gene>
<dbReference type="Proteomes" id="UP001500755">
    <property type="component" value="Unassembled WGS sequence"/>
</dbReference>
<protein>
    <submittedName>
        <fullName evidence="2">ATP-binding protein</fullName>
    </submittedName>
</protein>
<dbReference type="EMBL" id="BAAANO010000037">
    <property type="protein sequence ID" value="GAA2015430.1"/>
    <property type="molecule type" value="Genomic_DNA"/>
</dbReference>
<feature type="compositionally biased region" description="Low complexity" evidence="1">
    <location>
        <begin position="514"/>
        <end position="525"/>
    </location>
</feature>
<proteinExistence type="predicted"/>
<dbReference type="RefSeq" id="WP_344310899.1">
    <property type="nucleotide sequence ID" value="NZ_BAAANO010000037.1"/>
</dbReference>
<keyword evidence="2" id="KW-0067">ATP-binding</keyword>